<keyword evidence="10" id="KW-1185">Reference proteome</keyword>
<dbReference type="STRING" id="180498.A0A067KL79"/>
<dbReference type="FunFam" id="3.30.730.10:FF:000001">
    <property type="entry name" value="Ethylene-responsive transcription factor 2"/>
    <property type="match status" value="1"/>
</dbReference>
<evidence type="ECO:0000256" key="4">
    <source>
        <dbReference type="ARBA" id="ARBA00023125"/>
    </source>
</evidence>
<dbReference type="SUPFAM" id="SSF54171">
    <property type="entry name" value="DNA-binding domain"/>
    <property type="match status" value="1"/>
</dbReference>
<dbReference type="PANTHER" id="PTHR31677:SF75">
    <property type="entry name" value="ETHYLENE-RESPONSIVE TRANSCRIPTION FACTOR ERF084"/>
    <property type="match status" value="1"/>
</dbReference>
<dbReference type="CDD" id="cd00018">
    <property type="entry name" value="AP2"/>
    <property type="match status" value="1"/>
</dbReference>
<dbReference type="GO" id="GO:0009873">
    <property type="term" value="P:ethylene-activated signaling pathway"/>
    <property type="evidence" value="ECO:0007669"/>
    <property type="project" value="UniProtKB-KW"/>
</dbReference>
<keyword evidence="2" id="KW-0936">Ethylene signaling pathway</keyword>
<reference evidence="9 10" key="1">
    <citation type="journal article" date="2014" name="PLoS ONE">
        <title>Global Analysis of Gene Expression Profiles in Physic Nut (Jatropha curcas L.) Seedlings Exposed to Salt Stress.</title>
        <authorList>
            <person name="Zhang L."/>
            <person name="Zhang C."/>
            <person name="Wu P."/>
            <person name="Chen Y."/>
            <person name="Li M."/>
            <person name="Jiang H."/>
            <person name="Wu G."/>
        </authorList>
    </citation>
    <scope>NUCLEOTIDE SEQUENCE [LARGE SCALE GENOMIC DNA]</scope>
    <source>
        <strain evidence="10">cv. GZQX0401</strain>
        <tissue evidence="9">Young leaves</tissue>
    </source>
</reference>
<feature type="region of interest" description="Disordered" evidence="7">
    <location>
        <begin position="205"/>
        <end position="232"/>
    </location>
</feature>
<dbReference type="InterPro" id="IPR016177">
    <property type="entry name" value="DNA-bd_dom_sf"/>
</dbReference>
<evidence type="ECO:0000256" key="1">
    <source>
        <dbReference type="ARBA" id="ARBA00004123"/>
    </source>
</evidence>
<keyword evidence="3" id="KW-0805">Transcription regulation</keyword>
<evidence type="ECO:0000256" key="2">
    <source>
        <dbReference type="ARBA" id="ARBA00022745"/>
    </source>
</evidence>
<dbReference type="Gene3D" id="3.30.730.10">
    <property type="entry name" value="AP2/ERF domain"/>
    <property type="match status" value="1"/>
</dbReference>
<dbReference type="InterPro" id="IPR036955">
    <property type="entry name" value="AP2/ERF_dom_sf"/>
</dbReference>
<feature type="compositionally biased region" description="Low complexity" evidence="7">
    <location>
        <begin position="205"/>
        <end position="217"/>
    </location>
</feature>
<dbReference type="AlphaFoldDB" id="A0A067KL79"/>
<organism evidence="9 10">
    <name type="scientific">Jatropha curcas</name>
    <name type="common">Barbados nut</name>
    <dbReference type="NCBI Taxonomy" id="180498"/>
    <lineage>
        <taxon>Eukaryota</taxon>
        <taxon>Viridiplantae</taxon>
        <taxon>Streptophyta</taxon>
        <taxon>Embryophyta</taxon>
        <taxon>Tracheophyta</taxon>
        <taxon>Spermatophyta</taxon>
        <taxon>Magnoliopsida</taxon>
        <taxon>eudicotyledons</taxon>
        <taxon>Gunneridae</taxon>
        <taxon>Pentapetalae</taxon>
        <taxon>rosids</taxon>
        <taxon>fabids</taxon>
        <taxon>Malpighiales</taxon>
        <taxon>Euphorbiaceae</taxon>
        <taxon>Crotonoideae</taxon>
        <taxon>Jatropheae</taxon>
        <taxon>Jatropha</taxon>
    </lineage>
</organism>
<dbReference type="InterPro" id="IPR001471">
    <property type="entry name" value="AP2/ERF_dom"/>
</dbReference>
<dbReference type="GO" id="GO:0003700">
    <property type="term" value="F:DNA-binding transcription factor activity"/>
    <property type="evidence" value="ECO:0007669"/>
    <property type="project" value="InterPro"/>
</dbReference>
<keyword evidence="6" id="KW-0539">Nucleus</keyword>
<evidence type="ECO:0000256" key="6">
    <source>
        <dbReference type="ARBA" id="ARBA00023242"/>
    </source>
</evidence>
<evidence type="ECO:0000256" key="7">
    <source>
        <dbReference type="SAM" id="MobiDB-lite"/>
    </source>
</evidence>
<evidence type="ECO:0000256" key="5">
    <source>
        <dbReference type="ARBA" id="ARBA00023163"/>
    </source>
</evidence>
<sequence>MNNQNLLPVPFFSNPETYQLSEKVHFLTETSSFYKPLFAPHYPISSILAHNNYLNQHNCCPVSVDVSVSDSFVPSKKEPDTQTQSLPVLDGIAAVVGQHILFGTNTSANGKNLETSISQRTGSKTTNHEDDGHRKVTGMPMQRSYRGVRKRPWGRWSAEIRDRIGRCRHWLGTFDTAEEAARAYDAAARRLRGAKARTNFEIPSVLPISSPTSSGSSTEVRKRNSNKGNGGKKCAVVTSVAHLFSDIINTNSVFEGKTNSTVSNNNNAKLELDLKLGMGFGENGNKRDAPYMVI</sequence>
<name>A0A067KL79_JATCU</name>
<keyword evidence="5" id="KW-0804">Transcription</keyword>
<evidence type="ECO:0000313" key="9">
    <source>
        <dbReference type="EMBL" id="KDP37011.1"/>
    </source>
</evidence>
<dbReference type="OrthoDB" id="1926799at2759"/>
<dbReference type="PRINTS" id="PR00367">
    <property type="entry name" value="ETHRSPELEMNT"/>
</dbReference>
<proteinExistence type="predicted"/>
<dbReference type="PANTHER" id="PTHR31677">
    <property type="entry name" value="AP2 DOMAIN CLASS TRANSCRIPTION FACTOR"/>
    <property type="match status" value="1"/>
</dbReference>
<comment type="subcellular location">
    <subcellularLocation>
        <location evidence="1">Nucleus</location>
    </subcellularLocation>
</comment>
<protein>
    <recommendedName>
        <fullName evidence="8">AP2/ERF domain-containing protein</fullName>
    </recommendedName>
</protein>
<evidence type="ECO:0000313" key="10">
    <source>
        <dbReference type="Proteomes" id="UP000027138"/>
    </source>
</evidence>
<dbReference type="Pfam" id="PF00847">
    <property type="entry name" value="AP2"/>
    <property type="match status" value="1"/>
</dbReference>
<evidence type="ECO:0000259" key="8">
    <source>
        <dbReference type="PROSITE" id="PS51032"/>
    </source>
</evidence>
<dbReference type="SMART" id="SM00380">
    <property type="entry name" value="AP2"/>
    <property type="match status" value="1"/>
</dbReference>
<dbReference type="GO" id="GO:0003677">
    <property type="term" value="F:DNA binding"/>
    <property type="evidence" value="ECO:0007669"/>
    <property type="project" value="UniProtKB-KW"/>
</dbReference>
<feature type="domain" description="AP2/ERF" evidence="8">
    <location>
        <begin position="144"/>
        <end position="201"/>
    </location>
</feature>
<accession>A0A067KL79</accession>
<gene>
    <name evidence="9" type="ORF">JCGZ_06067</name>
</gene>
<keyword evidence="4" id="KW-0238">DNA-binding</keyword>
<evidence type="ECO:0000256" key="3">
    <source>
        <dbReference type="ARBA" id="ARBA00023015"/>
    </source>
</evidence>
<dbReference type="EMBL" id="KK914415">
    <property type="protein sequence ID" value="KDP37011.1"/>
    <property type="molecule type" value="Genomic_DNA"/>
</dbReference>
<dbReference type="GO" id="GO:0005634">
    <property type="term" value="C:nucleus"/>
    <property type="evidence" value="ECO:0007669"/>
    <property type="project" value="UniProtKB-SubCell"/>
</dbReference>
<dbReference type="Proteomes" id="UP000027138">
    <property type="component" value="Unassembled WGS sequence"/>
</dbReference>
<dbReference type="PROSITE" id="PS51032">
    <property type="entry name" value="AP2_ERF"/>
    <property type="match status" value="1"/>
</dbReference>